<protein>
    <recommendedName>
        <fullName evidence="5 11">3-hydroxyisobutyrate dehydrogenase</fullName>
        <shortName evidence="11">HIBADH</shortName>
        <ecNumber evidence="5 11">1.1.1.31</ecNumber>
    </recommendedName>
</protein>
<dbReference type="SUPFAM" id="SSF51735">
    <property type="entry name" value="NAD(P)-binding Rossmann-fold domains"/>
    <property type="match status" value="1"/>
</dbReference>
<dbReference type="Gene3D" id="3.30.2350.20">
    <property type="entry name" value="TruD, catalytic domain"/>
    <property type="match status" value="2"/>
</dbReference>
<dbReference type="SUPFAM" id="SSF55120">
    <property type="entry name" value="Pseudouridine synthase"/>
    <property type="match status" value="1"/>
</dbReference>
<dbReference type="InterPro" id="IPR020103">
    <property type="entry name" value="PsdUridine_synth_cat_dom_sf"/>
</dbReference>
<dbReference type="GO" id="GO:0004813">
    <property type="term" value="F:alanine-tRNA ligase activity"/>
    <property type="evidence" value="ECO:0007669"/>
    <property type="project" value="InterPro"/>
</dbReference>
<keyword evidence="7 11" id="KW-0560">Oxidoreductase</keyword>
<dbReference type="InterPro" id="IPR006115">
    <property type="entry name" value="6PGDH_NADP-bd"/>
</dbReference>
<evidence type="ECO:0000256" key="11">
    <source>
        <dbReference type="RuleBase" id="RU910714"/>
    </source>
</evidence>
<evidence type="ECO:0000256" key="8">
    <source>
        <dbReference type="ARBA" id="ARBA00023027"/>
    </source>
</evidence>
<dbReference type="Proteomes" id="UP000572268">
    <property type="component" value="Unassembled WGS sequence"/>
</dbReference>
<dbReference type="PANTHER" id="PTHR22981">
    <property type="entry name" value="3-HYDROXYISOBUTYRATE DEHYDROGENASE-RELATED"/>
    <property type="match status" value="1"/>
</dbReference>
<dbReference type="InterPro" id="IPR018163">
    <property type="entry name" value="Thr/Ala-tRNA-synth_IIc_edit"/>
</dbReference>
<dbReference type="GO" id="GO:0050661">
    <property type="term" value="F:NADP binding"/>
    <property type="evidence" value="ECO:0007669"/>
    <property type="project" value="InterPro"/>
</dbReference>
<dbReference type="InterPro" id="IPR009000">
    <property type="entry name" value="Transl_B-barrel_sf"/>
</dbReference>
<organism evidence="14 15">
    <name type="scientific">Perkinsus olseni</name>
    <name type="common">Perkinsus atlanticus</name>
    <dbReference type="NCBI Taxonomy" id="32597"/>
    <lineage>
        <taxon>Eukaryota</taxon>
        <taxon>Sar</taxon>
        <taxon>Alveolata</taxon>
        <taxon>Perkinsozoa</taxon>
        <taxon>Perkinsea</taxon>
        <taxon>Perkinsida</taxon>
        <taxon>Perkinsidae</taxon>
        <taxon>Perkinsus</taxon>
    </lineage>
</organism>
<dbReference type="Pfam" id="PF03446">
    <property type="entry name" value="NAD_binding_2"/>
    <property type="match status" value="1"/>
</dbReference>
<dbReference type="GO" id="GO:0009982">
    <property type="term" value="F:pseudouridine synthase activity"/>
    <property type="evidence" value="ECO:0007669"/>
    <property type="project" value="InterPro"/>
</dbReference>
<evidence type="ECO:0000259" key="13">
    <source>
        <dbReference type="PROSITE" id="PS50984"/>
    </source>
</evidence>
<dbReference type="InterPro" id="IPR013328">
    <property type="entry name" value="6PGD_dom2"/>
</dbReference>
<dbReference type="PROSITE" id="PS00895">
    <property type="entry name" value="3_HYDROXYISOBUT_DH"/>
    <property type="match status" value="1"/>
</dbReference>
<comment type="catalytic activity">
    <reaction evidence="10 11">
        <text>3-hydroxy-2-methylpropanoate + NAD(+) = 2-methyl-3-oxopropanoate + NADH + H(+)</text>
        <dbReference type="Rhea" id="RHEA:17681"/>
        <dbReference type="ChEBI" id="CHEBI:11805"/>
        <dbReference type="ChEBI" id="CHEBI:15378"/>
        <dbReference type="ChEBI" id="CHEBI:57540"/>
        <dbReference type="ChEBI" id="CHEBI:57700"/>
        <dbReference type="ChEBI" id="CHEBI:57945"/>
        <dbReference type="EC" id="1.1.1.31"/>
    </reaction>
</comment>
<dbReference type="SUPFAM" id="SSF55186">
    <property type="entry name" value="ThrRS/AlaRS common domain"/>
    <property type="match status" value="1"/>
</dbReference>
<dbReference type="EC" id="1.1.1.31" evidence="5 11"/>
<dbReference type="SMART" id="SM00863">
    <property type="entry name" value="tRNA_SAD"/>
    <property type="match status" value="1"/>
</dbReference>
<dbReference type="InterPro" id="IPR029154">
    <property type="entry name" value="HIBADH-like_NADP-bd"/>
</dbReference>
<dbReference type="GO" id="GO:0008442">
    <property type="term" value="F:3-hydroxyisobutyrate dehydrogenase activity"/>
    <property type="evidence" value="ECO:0007669"/>
    <property type="project" value="UniProtKB-EC"/>
</dbReference>
<evidence type="ECO:0000256" key="1">
    <source>
        <dbReference type="ARBA" id="ARBA00005109"/>
    </source>
</evidence>
<reference evidence="14 15" key="1">
    <citation type="submission" date="2020-04" db="EMBL/GenBank/DDBJ databases">
        <title>Perkinsus olseni comparative genomics.</title>
        <authorList>
            <person name="Bogema D.R."/>
        </authorList>
    </citation>
    <scope>NUCLEOTIDE SEQUENCE [LARGE SCALE GENOMIC DNA]</scope>
    <source>
        <strain evidence="14">ATCC PRA-31</strain>
    </source>
</reference>
<evidence type="ECO:0000256" key="9">
    <source>
        <dbReference type="ARBA" id="ARBA00023235"/>
    </source>
</evidence>
<feature type="domain" description="TRUD" evidence="13">
    <location>
        <begin position="1231"/>
        <end position="1456"/>
    </location>
</feature>
<gene>
    <name evidence="14" type="ORF">FOL46_002490</name>
</gene>
<feature type="domain" description="Alanyl-transfer RNA synthetases family profile" evidence="12">
    <location>
        <begin position="267"/>
        <end position="556"/>
    </location>
</feature>
<dbReference type="InterPro" id="IPR011760">
    <property type="entry name" value="PsdUridine_synth_TruD_insert"/>
</dbReference>
<dbReference type="InterPro" id="IPR012947">
    <property type="entry name" value="tRNA_SAD"/>
</dbReference>
<dbReference type="Gene3D" id="2.40.30.130">
    <property type="match status" value="1"/>
</dbReference>
<dbReference type="PANTHER" id="PTHR22981:SF7">
    <property type="entry name" value="3-HYDROXYISOBUTYRATE DEHYDROGENASE, MITOCHONDRIAL"/>
    <property type="match status" value="1"/>
</dbReference>
<evidence type="ECO:0000256" key="6">
    <source>
        <dbReference type="ARBA" id="ARBA00022456"/>
    </source>
</evidence>
<dbReference type="UniPathway" id="UPA00362"/>
<dbReference type="PROSITE" id="PS50860">
    <property type="entry name" value="AA_TRNA_LIGASE_II_ALA"/>
    <property type="match status" value="1"/>
</dbReference>
<dbReference type="Gene3D" id="1.10.1040.10">
    <property type="entry name" value="N-(1-d-carboxylethyl)-l-norvaline Dehydrogenase, domain 2"/>
    <property type="match status" value="1"/>
</dbReference>
<keyword evidence="9" id="KW-0413">Isomerase</keyword>
<dbReference type="GO" id="GO:0006574">
    <property type="term" value="P:L-valine catabolic process"/>
    <property type="evidence" value="ECO:0007669"/>
    <property type="project" value="UniProtKB-UniPathway"/>
</dbReference>
<dbReference type="GO" id="GO:0005524">
    <property type="term" value="F:ATP binding"/>
    <property type="evidence" value="ECO:0007669"/>
    <property type="project" value="InterPro"/>
</dbReference>
<dbReference type="InterPro" id="IPR001656">
    <property type="entry name" value="PsdUridine_synth_TruD"/>
</dbReference>
<comment type="similarity">
    <text evidence="3">Belongs to the pseudouridine synthase TruD family.</text>
</comment>
<comment type="similarity">
    <text evidence="2">Belongs to the HIBADH-related family. 3-hydroxyisobutyrate dehydrogenase subfamily.</text>
</comment>
<dbReference type="InterPro" id="IPR036291">
    <property type="entry name" value="NAD(P)-bd_dom_sf"/>
</dbReference>
<dbReference type="Pfam" id="PF07973">
    <property type="entry name" value="tRNA_SAD"/>
    <property type="match status" value="1"/>
</dbReference>
<evidence type="ECO:0000256" key="3">
    <source>
        <dbReference type="ARBA" id="ARBA00007953"/>
    </source>
</evidence>
<dbReference type="GO" id="GO:0051287">
    <property type="term" value="F:NAD binding"/>
    <property type="evidence" value="ECO:0007669"/>
    <property type="project" value="InterPro"/>
</dbReference>
<keyword evidence="6 11" id="KW-0101">Branched-chain amino acid catabolism</keyword>
<dbReference type="InterPro" id="IPR011548">
    <property type="entry name" value="HIBADH"/>
</dbReference>
<dbReference type="InterPro" id="IPR018165">
    <property type="entry name" value="Ala-tRNA-synth_IIc_core"/>
</dbReference>
<accession>A0A7J6MUP0</accession>
<dbReference type="InterPro" id="IPR042214">
    <property type="entry name" value="TruD_catalytic"/>
</dbReference>
<dbReference type="GO" id="GO:0001522">
    <property type="term" value="P:pseudouridine synthesis"/>
    <property type="evidence" value="ECO:0007669"/>
    <property type="project" value="InterPro"/>
</dbReference>
<comment type="pathway">
    <text evidence="1 11">Amino-acid degradation; L-valine degradation.</text>
</comment>
<evidence type="ECO:0000256" key="7">
    <source>
        <dbReference type="ARBA" id="ARBA00023002"/>
    </source>
</evidence>
<dbReference type="InterPro" id="IPR008927">
    <property type="entry name" value="6-PGluconate_DH-like_C_sf"/>
</dbReference>
<dbReference type="Pfam" id="PF01142">
    <property type="entry name" value="TruD"/>
    <property type="match status" value="1"/>
</dbReference>
<dbReference type="Pfam" id="PF14833">
    <property type="entry name" value="NAD_binding_11"/>
    <property type="match status" value="1"/>
</dbReference>
<evidence type="ECO:0000256" key="10">
    <source>
        <dbReference type="ARBA" id="ARBA00049197"/>
    </source>
</evidence>
<dbReference type="NCBIfam" id="TIGR01692">
    <property type="entry name" value="HIBADH"/>
    <property type="match status" value="1"/>
</dbReference>
<dbReference type="PROSITE" id="PS50984">
    <property type="entry name" value="TRUD"/>
    <property type="match status" value="1"/>
</dbReference>
<dbReference type="Gene3D" id="3.30.980.10">
    <property type="entry name" value="Threonyl-trna Synthetase, Chain A, domain 2"/>
    <property type="match status" value="1"/>
</dbReference>
<proteinExistence type="inferred from homology"/>
<dbReference type="FunFam" id="1.10.1040.10:FF:000006">
    <property type="entry name" value="3-hydroxyisobutyrate dehydrogenase"/>
    <property type="match status" value="1"/>
</dbReference>
<dbReference type="GO" id="GO:0006419">
    <property type="term" value="P:alanyl-tRNA aminoacylation"/>
    <property type="evidence" value="ECO:0007669"/>
    <property type="project" value="InterPro"/>
</dbReference>
<comment type="caution">
    <text evidence="14">The sequence shown here is derived from an EMBL/GenBank/DDBJ whole genome shotgun (WGS) entry which is preliminary data.</text>
</comment>
<dbReference type="InterPro" id="IPR002204">
    <property type="entry name" value="3-OH-isobutyrate_DH-rel_CS"/>
</dbReference>
<dbReference type="SUPFAM" id="SSF48179">
    <property type="entry name" value="6-phosphogluconate dehydrogenase C-terminal domain-like"/>
    <property type="match status" value="1"/>
</dbReference>
<dbReference type="GO" id="GO:0003723">
    <property type="term" value="F:RNA binding"/>
    <property type="evidence" value="ECO:0007669"/>
    <property type="project" value="InterPro"/>
</dbReference>
<dbReference type="SUPFAM" id="SSF50447">
    <property type="entry name" value="Translation proteins"/>
    <property type="match status" value="1"/>
</dbReference>
<evidence type="ECO:0000259" key="12">
    <source>
        <dbReference type="PROSITE" id="PS50860"/>
    </source>
</evidence>
<evidence type="ECO:0000256" key="5">
    <source>
        <dbReference type="ARBA" id="ARBA00012991"/>
    </source>
</evidence>
<keyword evidence="8 11" id="KW-0520">NAD</keyword>
<evidence type="ECO:0000313" key="15">
    <source>
        <dbReference type="Proteomes" id="UP000572268"/>
    </source>
</evidence>
<evidence type="ECO:0000256" key="4">
    <source>
        <dbReference type="ARBA" id="ARBA00008429"/>
    </source>
</evidence>
<dbReference type="EMBL" id="JABANN010000018">
    <property type="protein sequence ID" value="KAF4675224.1"/>
    <property type="molecule type" value="Genomic_DNA"/>
</dbReference>
<dbReference type="Gene3D" id="3.40.50.720">
    <property type="entry name" value="NAD(P)-binding Rossmann-like Domain"/>
    <property type="match status" value="1"/>
</dbReference>
<comment type="similarity">
    <text evidence="4">Belongs to the class-II aminoacyl-tRNA synthetase family. Alax-L subfamily.</text>
</comment>
<evidence type="ECO:0000256" key="2">
    <source>
        <dbReference type="ARBA" id="ARBA00006013"/>
    </source>
</evidence>
<name>A0A7J6MUP0_PEROL</name>
<evidence type="ECO:0000313" key="14">
    <source>
        <dbReference type="EMBL" id="KAF4675224.1"/>
    </source>
</evidence>
<sequence length="1528" mass="168837">MLRLAQRGFRSAGGVFSEARGFSTIGFIGLGNMGSGMAANLLKAQRSLVVFDKMKDSPGIAEAASKGARVAEDVGELCSCADVIISMVPGTRDVVDLYTADGGILSLLKKPSFLIDCSTIDPIAAQHVIKKAQEEGHRMVDAPVSGGVPAAKAGTLTFMVGADSSDDLKAATEILSPMGNPKYCGSAGLGQAVKVSNNLILAASMLGVAEGFRLAKTLGVDPKVFAQIVNASTGRCWSSDTYNPVPGVMDKDIPSNRGYTGGFMVDLMVKDLDLARAAAEGCGAEVPVAKFARELYAGAFLFIFLFCSMTTTRVLCIAQPKLRSATAKVLTCEPAPKKPVAPMAKGSKFVVTLDQTLLYPEGGGQPSDTGRIGTAKVLYADKNSEGEVHHYVDTRVEVGSEVEVTIDWARRWDNTQQHSGQHLISALCETHELFPEFGNTDSWEFGSQACTVDIGPCNLDLIPQGETLESRVKALEDHCNQAIREHRTVFNRQMKRSELEDDNGNRDPMLRSALPTKVKGDVFRIVEIDGIEKNACGGTHVENLAELQCVKITGHSWKAPTKILTLSFLIGQRVLDRFDECCAREAAMINDLSCKREKLPDLVQQRLQQLTVANRQVKALSDELVQFLASDMLTKASEGKVVGTFRDCESAFLHLLEKALSEKIKTSEGGPRAILLCCPTAFLFADYNEGTPLLANKDMLNSLLAEFGAKGAGGKKPIWQGKSITGVKERNFKKAMGIIEEAAKDLCEDLRFVLSDELGGEGVSGWVLQCGAESWGNYLACRSAAQGLPVECLVPQEETRPTHRWKLPIAGEIRQRSRERVVPSYPSYDSVGITEFIDLQSIGGRVKVKIKDWEVREVGIDGKVARLPFETGVEGWREVEEHMKTQTMHKLESFAPSDGIDDTPLPDADSTEELRKAFWEGYSMKAEEARAFVLECCGEESLRNIELFIDMHRANAGTTDAPAWKHVLVCELPSTFTKSDVKKIRGAMLRITEEITCSVSSKFFANKTMLSLSSDAETSSMLERVLDAGDVKRFMSFYMAGYSPDFLDLHFRLPQGETAESHLQDFREKIRLKLKEVRFALNTEEEAEQDAYPVRVSWSRAFSQTGLIGRARWRFVLHKVNIDMPTLQSHLERRLKLPRDSLHFAGLKDKRGLTYQFATLPATHSPAEIQFAIEDLCSTLKRGWAQVDNFEADNTSRKLQYGMLMGNFFRVRVRGVPQGASERLKSLRELGFVNYFGLQRFGWALDGGSQHVRIGGAILCKDYKRAIRNWMKPPKGDTTTQAEVFRQWLADGDSAKAVSSLRELSTENNRDLNWWIDALLIVGDNGEHWKYRQAVKRLPRSVVHLFPNAYTACLWNRLASKRIKEGGLTVRVGDLVAVGAGDNLEELALIKTEEDAQKFELTDVRIPLLGLSTERCPVRDAGVDVHALYSDLLDESINLGEIGPWARDGIDFDLTPHVGCRVVIKTIARPLVVKPVALHAEEEWKMDWGENVKRNMLLDFYLPRGSYATMLLRELGVHQALGEPYGDS</sequence>